<evidence type="ECO:0000256" key="1">
    <source>
        <dbReference type="SAM" id="MobiDB-lite"/>
    </source>
</evidence>
<feature type="compositionally biased region" description="Acidic residues" evidence="1">
    <location>
        <begin position="399"/>
        <end position="410"/>
    </location>
</feature>
<dbReference type="EMBL" id="DF842799">
    <property type="protein sequence ID" value="GAT46803.1"/>
    <property type="molecule type" value="Genomic_DNA"/>
</dbReference>
<proteinExistence type="predicted"/>
<evidence type="ECO:0000313" key="3">
    <source>
        <dbReference type="Proteomes" id="UP000815677"/>
    </source>
</evidence>
<protein>
    <submittedName>
        <fullName evidence="2">Uncharacterized protein</fullName>
    </submittedName>
</protein>
<gene>
    <name evidence="2" type="ORF">MCHLO_04302</name>
</gene>
<name>A0ABQ0L6W1_MYCCL</name>
<dbReference type="Proteomes" id="UP000815677">
    <property type="component" value="Unassembled WGS sequence"/>
</dbReference>
<keyword evidence="3" id="KW-1185">Reference proteome</keyword>
<reference evidence="2" key="1">
    <citation type="submission" date="2014-09" db="EMBL/GenBank/DDBJ databases">
        <title>Genome sequence of the luminous mushroom Mycena chlorophos for searching fungal bioluminescence genes.</title>
        <authorList>
            <person name="Tanaka Y."/>
            <person name="Kasuga D."/>
            <person name="Oba Y."/>
            <person name="Hase S."/>
            <person name="Sato K."/>
            <person name="Oba Y."/>
            <person name="Sakakibara Y."/>
        </authorList>
    </citation>
    <scope>NUCLEOTIDE SEQUENCE</scope>
</reference>
<dbReference type="InterPro" id="IPR046521">
    <property type="entry name" value="DUF6698"/>
</dbReference>
<feature type="region of interest" description="Disordered" evidence="1">
    <location>
        <begin position="389"/>
        <end position="430"/>
    </location>
</feature>
<feature type="compositionally biased region" description="Low complexity" evidence="1">
    <location>
        <begin position="421"/>
        <end position="430"/>
    </location>
</feature>
<organism evidence="2 3">
    <name type="scientific">Mycena chlorophos</name>
    <name type="common">Agaric fungus</name>
    <name type="synonym">Agaricus chlorophos</name>
    <dbReference type="NCBI Taxonomy" id="658473"/>
    <lineage>
        <taxon>Eukaryota</taxon>
        <taxon>Fungi</taxon>
        <taxon>Dikarya</taxon>
        <taxon>Basidiomycota</taxon>
        <taxon>Agaricomycotina</taxon>
        <taxon>Agaricomycetes</taxon>
        <taxon>Agaricomycetidae</taxon>
        <taxon>Agaricales</taxon>
        <taxon>Marasmiineae</taxon>
        <taxon>Mycenaceae</taxon>
        <taxon>Mycena</taxon>
    </lineage>
</organism>
<accession>A0ABQ0L6W1</accession>
<dbReference type="Pfam" id="PF20414">
    <property type="entry name" value="DUF6698"/>
    <property type="match status" value="1"/>
</dbReference>
<sequence length="430" mass="47979">MAEEVAVASAPSPSPPLSPQSRVYLQNVLEELGFLIGPDSNISRVAGFAKRKAAPPRNATNRNAFQQIVNAAKFTPRGADAYWDLGRTMEYGCMHAVDANGPEVIAAIPPIEGAPHHVAVFAKIFATCRYDVLPVLHYLWATSRVNPAPWRSLVDRLKAAARQARTQDTNTFKSALRIFLPVPGRDVFDPPVDIGASKARRGLAHPQLCLLLMPWRDRSHYPPLTFERSSGGLPELSDDAKRIDAEIALHKYNPSSKRFPSFCYAAGEYDPASYRRNLFRNIVVVRVLRLLWLTRADANDVPRNTIPSGSLAAIHGITRITPHMVAYVIVQMRLALSSLPEWRTKESKNYSFITLYYKVIDAFADEDDEDLPKWANKTLDWLTELTFGNVDDDPRAVPDEADEDQSEDEAAAQRKRRRVVPDPVVSDPAS</sequence>
<evidence type="ECO:0000313" key="2">
    <source>
        <dbReference type="EMBL" id="GAT46803.1"/>
    </source>
</evidence>